<reference evidence="2" key="1">
    <citation type="submission" date="2017-01" db="EMBL/GenBank/DDBJ databases">
        <authorList>
            <person name="Varghese N."/>
            <person name="Submissions S."/>
        </authorList>
    </citation>
    <scope>NUCLEOTIDE SEQUENCE [LARGE SCALE GENOMIC DNA]</scope>
    <source>
        <strain evidence="2">DSM 21054</strain>
    </source>
</reference>
<protein>
    <recommendedName>
        <fullName evidence="3">DUF3630 domain-containing protein</fullName>
    </recommendedName>
</protein>
<dbReference type="KEGG" id="fln:FLA_6387"/>
<sequence length="99" mass="11538">MKTRYHSTSTPTSSFSIVEDAATLHEFYSITRQLGNDKKVRFTSKTDEADNIEWHFTYRRRHLTLQYNIYNGITLFTHSQKDHTTAEQLVSSLLPNKAV</sequence>
<organism evidence="1 2">
    <name type="scientific">Filimonas lacunae</name>
    <dbReference type="NCBI Taxonomy" id="477680"/>
    <lineage>
        <taxon>Bacteria</taxon>
        <taxon>Pseudomonadati</taxon>
        <taxon>Bacteroidota</taxon>
        <taxon>Chitinophagia</taxon>
        <taxon>Chitinophagales</taxon>
        <taxon>Chitinophagaceae</taxon>
        <taxon>Filimonas</taxon>
    </lineage>
</organism>
<dbReference type="AlphaFoldDB" id="A0A173MRL6"/>
<dbReference type="RefSeq" id="WP_076379638.1">
    <property type="nucleotide sequence ID" value="NZ_AP017422.1"/>
</dbReference>
<dbReference type="Pfam" id="PF12305">
    <property type="entry name" value="DUF3630"/>
    <property type="match status" value="1"/>
</dbReference>
<keyword evidence="2" id="KW-1185">Reference proteome</keyword>
<dbReference type="Proteomes" id="UP000186917">
    <property type="component" value="Unassembled WGS sequence"/>
</dbReference>
<evidence type="ECO:0000313" key="1">
    <source>
        <dbReference type="EMBL" id="SIT17053.1"/>
    </source>
</evidence>
<name>A0A173MRL6_9BACT</name>
<gene>
    <name evidence="1" type="ORF">SAMN05421788_104304</name>
</gene>
<dbReference type="InterPro" id="IPR022080">
    <property type="entry name" value="DUF3630"/>
</dbReference>
<evidence type="ECO:0008006" key="3">
    <source>
        <dbReference type="Google" id="ProtNLM"/>
    </source>
</evidence>
<proteinExistence type="predicted"/>
<evidence type="ECO:0000313" key="2">
    <source>
        <dbReference type="Proteomes" id="UP000186917"/>
    </source>
</evidence>
<dbReference type="STRING" id="477680.SAMN05421788_104304"/>
<dbReference type="EMBL" id="FTOR01000004">
    <property type="protein sequence ID" value="SIT17053.1"/>
    <property type="molecule type" value="Genomic_DNA"/>
</dbReference>
<dbReference type="OrthoDB" id="670775at2"/>
<accession>A0A173MRL6</accession>